<feature type="region of interest" description="Disordered" evidence="1">
    <location>
        <begin position="1"/>
        <end position="54"/>
    </location>
</feature>
<keyword evidence="3" id="KW-1185">Reference proteome</keyword>
<dbReference type="AlphaFoldDB" id="A0A0B8ZJT1"/>
<dbReference type="Proteomes" id="UP000031338">
    <property type="component" value="Unassembled WGS sequence"/>
</dbReference>
<comment type="caution">
    <text evidence="2">The sequence shown here is derived from an EMBL/GenBank/DDBJ whole genome shotgun (WGS) entry which is preliminary data.</text>
</comment>
<protein>
    <submittedName>
        <fullName evidence="2">Uncharacterized protein</fullName>
    </submittedName>
</protein>
<dbReference type="RefSeq" id="WP_156135761.1">
    <property type="nucleotide sequence ID" value="NZ_JRVC01000009.1"/>
</dbReference>
<name>A0A0B8ZJT1_9SPHN</name>
<evidence type="ECO:0000256" key="1">
    <source>
        <dbReference type="SAM" id="MobiDB-lite"/>
    </source>
</evidence>
<accession>A0A0B8ZJT1</accession>
<reference evidence="2 3" key="1">
    <citation type="submission" date="2014-10" db="EMBL/GenBank/DDBJ databases">
        <title>Draft genome sequence of Novosphingobium subterraneum DSM 12447.</title>
        <authorList>
            <person name="Gan H.M."/>
            <person name="Gan H.Y."/>
            <person name="Savka M.A."/>
        </authorList>
    </citation>
    <scope>NUCLEOTIDE SEQUENCE [LARGE SCALE GENOMIC DNA]</scope>
    <source>
        <strain evidence="2 3">DSM 12447</strain>
    </source>
</reference>
<dbReference type="PATRIC" id="fig|48936.3.peg.2136"/>
<dbReference type="STRING" id="48936.NJ75_02128"/>
<sequence>MPNQKLTIETGEEVQAPARKAWQSPRIEDADISALTAGGGTSGIEGSPFLKTGS</sequence>
<organism evidence="2 3">
    <name type="scientific">Novosphingobium subterraneum</name>
    <dbReference type="NCBI Taxonomy" id="48936"/>
    <lineage>
        <taxon>Bacteria</taxon>
        <taxon>Pseudomonadati</taxon>
        <taxon>Pseudomonadota</taxon>
        <taxon>Alphaproteobacteria</taxon>
        <taxon>Sphingomonadales</taxon>
        <taxon>Sphingomonadaceae</taxon>
        <taxon>Novosphingobium</taxon>
    </lineage>
</organism>
<evidence type="ECO:0000313" key="2">
    <source>
        <dbReference type="EMBL" id="KHS46537.1"/>
    </source>
</evidence>
<dbReference type="EMBL" id="JRVC01000009">
    <property type="protein sequence ID" value="KHS46537.1"/>
    <property type="molecule type" value="Genomic_DNA"/>
</dbReference>
<evidence type="ECO:0000313" key="3">
    <source>
        <dbReference type="Proteomes" id="UP000031338"/>
    </source>
</evidence>
<gene>
    <name evidence="2" type="ORF">NJ75_02128</name>
</gene>
<proteinExistence type="predicted"/>